<dbReference type="Proteomes" id="UP000326852">
    <property type="component" value="Unassembled WGS sequence"/>
</dbReference>
<dbReference type="AlphaFoldDB" id="A0A5N6MI90"/>
<keyword evidence="2" id="KW-1185">Reference proteome</keyword>
<dbReference type="EMBL" id="VTFX01000004">
    <property type="protein sequence ID" value="KAD3633133.1"/>
    <property type="molecule type" value="Genomic_DNA"/>
</dbReference>
<sequence>MTRREGTVAALGSPSQLEGYRLAGAALYPAAGAADVRAVWDGLPDTVCVVLLTPDAAAQLGIELTDPASPLTVVLPS</sequence>
<dbReference type="RefSeq" id="WP_152272347.1">
    <property type="nucleotide sequence ID" value="NZ_VTFX01000004.1"/>
</dbReference>
<evidence type="ECO:0000313" key="1">
    <source>
        <dbReference type="EMBL" id="KAD3633133.1"/>
    </source>
</evidence>
<gene>
    <name evidence="1" type="ORF">GD627_09910</name>
</gene>
<proteinExistence type="predicted"/>
<comment type="caution">
    <text evidence="1">The sequence shown here is derived from an EMBL/GenBank/DDBJ whole genome shotgun (WGS) entry which is preliminary data.</text>
</comment>
<reference evidence="1 2" key="1">
    <citation type="submission" date="2019-08" db="EMBL/GenBank/DDBJ databases">
        <title>Arthrobacter sp. nov., isolated from plateau pika and Tibetan wild ass.</title>
        <authorList>
            <person name="Ge Y."/>
        </authorList>
    </citation>
    <scope>NUCLEOTIDE SEQUENCE [LARGE SCALE GENOMIC DNA]</scope>
    <source>
        <strain evidence="1 2">785</strain>
    </source>
</reference>
<organism evidence="1 2">
    <name type="scientific">Arthrobacter yangruifuii</name>
    <dbReference type="NCBI Taxonomy" id="2606616"/>
    <lineage>
        <taxon>Bacteria</taxon>
        <taxon>Bacillati</taxon>
        <taxon>Actinomycetota</taxon>
        <taxon>Actinomycetes</taxon>
        <taxon>Micrococcales</taxon>
        <taxon>Micrococcaceae</taxon>
        <taxon>Arthrobacter</taxon>
    </lineage>
</organism>
<name>A0A5N6MI90_9MICC</name>
<accession>A0A5N6MI90</accession>
<evidence type="ECO:0000313" key="2">
    <source>
        <dbReference type="Proteomes" id="UP000326852"/>
    </source>
</evidence>
<protein>
    <submittedName>
        <fullName evidence="1">Uncharacterized protein</fullName>
    </submittedName>
</protein>